<name>A0A803MYN2_CHEQI</name>
<protein>
    <submittedName>
        <fullName evidence="1">Uncharacterized protein</fullName>
    </submittedName>
</protein>
<reference evidence="1" key="1">
    <citation type="journal article" date="2017" name="Nature">
        <title>The genome of Chenopodium quinoa.</title>
        <authorList>
            <person name="Jarvis D.E."/>
            <person name="Ho Y.S."/>
            <person name="Lightfoot D.J."/>
            <person name="Schmoeckel S.M."/>
            <person name="Li B."/>
            <person name="Borm T.J.A."/>
            <person name="Ohyanagi H."/>
            <person name="Mineta K."/>
            <person name="Michell C.T."/>
            <person name="Saber N."/>
            <person name="Kharbatia N.M."/>
            <person name="Rupper R.R."/>
            <person name="Sharp A.R."/>
            <person name="Dally N."/>
            <person name="Boughton B.A."/>
            <person name="Woo Y.H."/>
            <person name="Gao G."/>
            <person name="Schijlen E.G.W.M."/>
            <person name="Guo X."/>
            <person name="Momin A.A."/>
            <person name="Negrao S."/>
            <person name="Al-Babili S."/>
            <person name="Gehring C."/>
            <person name="Roessner U."/>
            <person name="Jung C."/>
            <person name="Murphy K."/>
            <person name="Arold S.T."/>
            <person name="Gojobori T."/>
            <person name="van der Linden C.G."/>
            <person name="van Loo E.N."/>
            <person name="Jellen E.N."/>
            <person name="Maughan P.J."/>
            <person name="Tester M."/>
        </authorList>
    </citation>
    <scope>NUCLEOTIDE SEQUENCE [LARGE SCALE GENOMIC DNA]</scope>
    <source>
        <strain evidence="1">cv. PI 614886</strain>
    </source>
</reference>
<dbReference type="AlphaFoldDB" id="A0A803MYN2"/>
<keyword evidence="2" id="KW-1185">Reference proteome</keyword>
<dbReference type="Proteomes" id="UP000596660">
    <property type="component" value="Unplaced"/>
</dbReference>
<reference evidence="1" key="2">
    <citation type="submission" date="2021-03" db="UniProtKB">
        <authorList>
            <consortium name="EnsemblPlants"/>
        </authorList>
    </citation>
    <scope>IDENTIFICATION</scope>
</reference>
<evidence type="ECO:0000313" key="1">
    <source>
        <dbReference type="EnsemblPlants" id="AUR62037312-RA:cds"/>
    </source>
</evidence>
<accession>A0A803MYN2</accession>
<sequence>MCTIRSKVDFLEGRRFHPGLHHFMTSSLMKTSPLIWMMIRLMTENLVLKKEMRFTHQWSFFLLLNMELQVAAAARRKRRRCWRSVMVNMVYCHQLMKELRNLLRNFMHK</sequence>
<dbReference type="Gramene" id="AUR62037312-RA">
    <property type="protein sequence ID" value="AUR62037312-RA:cds"/>
    <property type="gene ID" value="AUR62037312"/>
</dbReference>
<proteinExistence type="predicted"/>
<evidence type="ECO:0000313" key="2">
    <source>
        <dbReference type="Proteomes" id="UP000596660"/>
    </source>
</evidence>
<dbReference type="EnsemblPlants" id="AUR62037312-RA">
    <property type="protein sequence ID" value="AUR62037312-RA:cds"/>
    <property type="gene ID" value="AUR62037312"/>
</dbReference>
<organism evidence="1 2">
    <name type="scientific">Chenopodium quinoa</name>
    <name type="common">Quinoa</name>
    <dbReference type="NCBI Taxonomy" id="63459"/>
    <lineage>
        <taxon>Eukaryota</taxon>
        <taxon>Viridiplantae</taxon>
        <taxon>Streptophyta</taxon>
        <taxon>Embryophyta</taxon>
        <taxon>Tracheophyta</taxon>
        <taxon>Spermatophyta</taxon>
        <taxon>Magnoliopsida</taxon>
        <taxon>eudicotyledons</taxon>
        <taxon>Gunneridae</taxon>
        <taxon>Pentapetalae</taxon>
        <taxon>Caryophyllales</taxon>
        <taxon>Chenopodiaceae</taxon>
        <taxon>Chenopodioideae</taxon>
        <taxon>Atripliceae</taxon>
        <taxon>Chenopodium</taxon>
    </lineage>
</organism>